<evidence type="ECO:0000256" key="1">
    <source>
        <dbReference type="SAM" id="Coils"/>
    </source>
</evidence>
<dbReference type="OrthoDB" id="10066125at2759"/>
<feature type="coiled-coil region" evidence="1">
    <location>
        <begin position="87"/>
        <end position="114"/>
    </location>
</feature>
<gene>
    <name evidence="4" type="ORF">TRIATDRAFT_314158</name>
</gene>
<feature type="compositionally biased region" description="Low complexity" evidence="2">
    <location>
        <begin position="177"/>
        <end position="187"/>
    </location>
</feature>
<dbReference type="AlphaFoldDB" id="G9NF26"/>
<dbReference type="HOGENOM" id="CLU_934015_0_0_1"/>
<dbReference type="KEGG" id="tatv:25782972"/>
<evidence type="ECO:0000256" key="2">
    <source>
        <dbReference type="SAM" id="MobiDB-lite"/>
    </source>
</evidence>
<keyword evidence="5" id="KW-1185">Reference proteome</keyword>
<feature type="compositionally biased region" description="Basic and acidic residues" evidence="2">
    <location>
        <begin position="138"/>
        <end position="160"/>
    </location>
</feature>
<feature type="domain" description="Small acidic protein-like" evidence="3">
    <location>
        <begin position="233"/>
        <end position="299"/>
    </location>
</feature>
<dbReference type="RefSeq" id="XP_013948706.1">
    <property type="nucleotide sequence ID" value="XM_014093231.1"/>
</dbReference>
<evidence type="ECO:0000313" key="5">
    <source>
        <dbReference type="Proteomes" id="UP000005426"/>
    </source>
</evidence>
<feature type="compositionally biased region" description="Basic residues" evidence="2">
    <location>
        <begin position="19"/>
        <end position="30"/>
    </location>
</feature>
<protein>
    <recommendedName>
        <fullName evidence="3">Small acidic protein-like domain-containing protein</fullName>
    </recommendedName>
</protein>
<organism evidence="4 5">
    <name type="scientific">Hypocrea atroviridis (strain ATCC 20476 / IMI 206040)</name>
    <name type="common">Trichoderma atroviride</name>
    <dbReference type="NCBI Taxonomy" id="452589"/>
    <lineage>
        <taxon>Eukaryota</taxon>
        <taxon>Fungi</taxon>
        <taxon>Dikarya</taxon>
        <taxon>Ascomycota</taxon>
        <taxon>Pezizomycotina</taxon>
        <taxon>Sordariomycetes</taxon>
        <taxon>Hypocreomycetidae</taxon>
        <taxon>Hypocreales</taxon>
        <taxon>Hypocreaceae</taxon>
        <taxon>Trichoderma</taxon>
    </lineage>
</organism>
<dbReference type="OMA" id="QAEQWQV"/>
<dbReference type="GeneID" id="25782972"/>
<dbReference type="Pfam" id="PF15477">
    <property type="entry name" value="SMAP"/>
    <property type="match status" value="1"/>
</dbReference>
<accession>G9NF26</accession>
<feature type="region of interest" description="Disordered" evidence="2">
    <location>
        <begin position="121"/>
        <end position="240"/>
    </location>
</feature>
<comment type="caution">
    <text evidence="4">The sequence shown here is derived from an EMBL/GenBank/DDBJ whole genome shotgun (WGS) entry which is preliminary data.</text>
</comment>
<dbReference type="STRING" id="452589.G9NF26"/>
<feature type="compositionally biased region" description="Basic and acidic residues" evidence="2">
    <location>
        <begin position="202"/>
        <end position="230"/>
    </location>
</feature>
<dbReference type="Proteomes" id="UP000005426">
    <property type="component" value="Unassembled WGS sequence"/>
</dbReference>
<dbReference type="InterPro" id="IPR028124">
    <property type="entry name" value="SMAP_dom"/>
</dbReference>
<evidence type="ECO:0000259" key="3">
    <source>
        <dbReference type="Pfam" id="PF15477"/>
    </source>
</evidence>
<name>G9NF26_HYPAI</name>
<keyword evidence="1" id="KW-0175">Coiled coil</keyword>
<dbReference type="EMBL" id="ABDG02000013">
    <property type="protein sequence ID" value="EHK50544.1"/>
    <property type="molecule type" value="Genomic_DNA"/>
</dbReference>
<sequence length="300" mass="32760">MGKSETDAQAQADRERKLEKKARKAERKAKKLADSLEKEAGDGGEKSAKAKKAKKADKNPALEAQRLLAEKKRDECLEKSKVFEAEAQKLLKQAEEVTKMYKQITEALEKTAENGDTKLLASLISDMDHPADALNGQDDNKAKEQETKEQEAEETKGEKKKDKKKKGKSGDVETAKVEAAASTQAASDAEEKPKKKKKHSKSQSEETNGKRKRQDDAAEEPATKKGKQEEINVEGLEGGSARQDKFLRLLGGKKAGASIAKPGIATSKNDSVKAEAAIQRQYEAGMQLKESGQKRRGLGA</sequence>
<reference evidence="4 5" key="1">
    <citation type="journal article" date="2011" name="Genome Biol.">
        <title>Comparative genome sequence analysis underscores mycoparasitism as the ancestral life style of Trichoderma.</title>
        <authorList>
            <person name="Kubicek C.P."/>
            <person name="Herrera-Estrella A."/>
            <person name="Seidl-Seiboth V."/>
            <person name="Martinez D.A."/>
            <person name="Druzhinina I.S."/>
            <person name="Thon M."/>
            <person name="Zeilinger S."/>
            <person name="Casas-Flores S."/>
            <person name="Horwitz B.A."/>
            <person name="Mukherjee P.K."/>
            <person name="Mukherjee M."/>
            <person name="Kredics L."/>
            <person name="Alcaraz L.D."/>
            <person name="Aerts A."/>
            <person name="Antal Z."/>
            <person name="Atanasova L."/>
            <person name="Cervantes-Badillo M.G."/>
            <person name="Challacombe J."/>
            <person name="Chertkov O."/>
            <person name="McCluskey K."/>
            <person name="Coulpier F."/>
            <person name="Deshpande N."/>
            <person name="von Doehren H."/>
            <person name="Ebbole D.J."/>
            <person name="Esquivel-Naranjo E.U."/>
            <person name="Fekete E."/>
            <person name="Flipphi M."/>
            <person name="Glaser F."/>
            <person name="Gomez-Rodriguez E.Y."/>
            <person name="Gruber S."/>
            <person name="Han C."/>
            <person name="Henrissat B."/>
            <person name="Hermosa R."/>
            <person name="Hernandez-Onate M."/>
            <person name="Karaffa L."/>
            <person name="Kosti I."/>
            <person name="Le Crom S."/>
            <person name="Lindquist E."/>
            <person name="Lucas S."/>
            <person name="Luebeck M."/>
            <person name="Luebeck P.S."/>
            <person name="Margeot A."/>
            <person name="Metz B."/>
            <person name="Misra M."/>
            <person name="Nevalainen H."/>
            <person name="Omann M."/>
            <person name="Packer N."/>
            <person name="Perrone G."/>
            <person name="Uresti-Rivera E.E."/>
            <person name="Salamov A."/>
            <person name="Schmoll M."/>
            <person name="Seiboth B."/>
            <person name="Shapiro H."/>
            <person name="Sukno S."/>
            <person name="Tamayo-Ramos J.A."/>
            <person name="Tisch D."/>
            <person name="Wiest A."/>
            <person name="Wilkinson H.H."/>
            <person name="Zhang M."/>
            <person name="Coutinho P.M."/>
            <person name="Kenerley C.M."/>
            <person name="Monte E."/>
            <person name="Baker S.E."/>
            <person name="Grigoriev I.V."/>
        </authorList>
    </citation>
    <scope>NUCLEOTIDE SEQUENCE [LARGE SCALE GENOMIC DNA]</scope>
    <source>
        <strain evidence="5">ATCC 20476 / IMI 206040</strain>
    </source>
</reference>
<feature type="region of interest" description="Disordered" evidence="2">
    <location>
        <begin position="1"/>
        <end position="65"/>
    </location>
</feature>
<proteinExistence type="predicted"/>
<evidence type="ECO:0000313" key="4">
    <source>
        <dbReference type="EMBL" id="EHK50544.1"/>
    </source>
</evidence>
<dbReference type="eggNOG" id="ENOG502S7BH">
    <property type="taxonomic scope" value="Eukaryota"/>
</dbReference>
<feature type="compositionally biased region" description="Basic and acidic residues" evidence="2">
    <location>
        <begin position="31"/>
        <end position="48"/>
    </location>
</feature>
<feature type="compositionally biased region" description="Basic and acidic residues" evidence="2">
    <location>
        <begin position="1"/>
        <end position="18"/>
    </location>
</feature>